<name>A0ACB8KYG0_CITSI</name>
<gene>
    <name evidence="1" type="ORF">KPL71_016990</name>
</gene>
<proteinExistence type="predicted"/>
<keyword evidence="1" id="KW-0548">Nucleotidyltransferase</keyword>
<evidence type="ECO:0000313" key="1">
    <source>
        <dbReference type="EMBL" id="KAH9759452.1"/>
    </source>
</evidence>
<keyword evidence="1" id="KW-0808">Transferase</keyword>
<dbReference type="EMBL" id="CM039174">
    <property type="protein sequence ID" value="KAH9759452.1"/>
    <property type="molecule type" value="Genomic_DNA"/>
</dbReference>
<sequence length="441" mass="50315">MNAQLDQPFSEAEITEALSQMHPTKAPGPDGLPAAFFQKHWKSVSQGVIATCLQVLNGRETFSNLLKQAEAQQLIHGIKFNKELSITHLLFADDSLIFTRATREDCTNLKEIFDCYAAASGQIFNYEKSSMFFSESTRQEQIAAIKAIFQLQVVSRHAKYLGLPSMVGRNRTSFFKDIKLRVLGKISSWQAKLFSCGGKEGLIKAVAQAVPVYAMSVFKLPIGLCEDMQKAIAGFWWGSSQNHKSIHYRGGLGFRDLSSFNHALVAKQSWRIIQEPKSLVARVLKARYFKHSNLMQAQLGSHPSFIWRSILWGRKVIEQGLRWRIGDGQQVLVYQSPWLPRPMTFQPISPPSLKLDTTVTELINEDQEWKEEVIRHHFLEEDADQMLKIPLPRQPKPDQVMWHHDKKGNYSVKSGYQLALKLRFPDKPSCSGERYRSWHAI</sequence>
<keyword evidence="1" id="KW-0695">RNA-directed DNA polymerase</keyword>
<accession>A0ACB8KYG0</accession>
<protein>
    <submittedName>
        <fullName evidence="1">Reverse transcriptase/RNA-dependent DNA polymerase</fullName>
    </submittedName>
</protein>
<reference evidence="2" key="1">
    <citation type="journal article" date="2023" name="Hortic. Res.">
        <title>A chromosome-level phased genome enabling allele-level studies in sweet orange: a case study on citrus Huanglongbing tolerance.</title>
        <authorList>
            <person name="Wu B."/>
            <person name="Yu Q."/>
            <person name="Deng Z."/>
            <person name="Duan Y."/>
            <person name="Luo F."/>
            <person name="Gmitter F. Jr."/>
        </authorList>
    </citation>
    <scope>NUCLEOTIDE SEQUENCE [LARGE SCALE GENOMIC DNA]</scope>
    <source>
        <strain evidence="2">cv. Valencia</strain>
    </source>
</reference>
<organism evidence="1 2">
    <name type="scientific">Citrus sinensis</name>
    <name type="common">Sweet orange</name>
    <name type="synonym">Citrus aurantium var. sinensis</name>
    <dbReference type="NCBI Taxonomy" id="2711"/>
    <lineage>
        <taxon>Eukaryota</taxon>
        <taxon>Viridiplantae</taxon>
        <taxon>Streptophyta</taxon>
        <taxon>Embryophyta</taxon>
        <taxon>Tracheophyta</taxon>
        <taxon>Spermatophyta</taxon>
        <taxon>Magnoliopsida</taxon>
        <taxon>eudicotyledons</taxon>
        <taxon>Gunneridae</taxon>
        <taxon>Pentapetalae</taxon>
        <taxon>rosids</taxon>
        <taxon>malvids</taxon>
        <taxon>Sapindales</taxon>
        <taxon>Rutaceae</taxon>
        <taxon>Aurantioideae</taxon>
        <taxon>Citrus</taxon>
    </lineage>
</organism>
<dbReference type="Proteomes" id="UP000829398">
    <property type="component" value="Chromosome 5"/>
</dbReference>
<comment type="caution">
    <text evidence="1">The sequence shown here is derived from an EMBL/GenBank/DDBJ whole genome shotgun (WGS) entry which is preliminary data.</text>
</comment>
<keyword evidence="2" id="KW-1185">Reference proteome</keyword>
<evidence type="ECO:0000313" key="2">
    <source>
        <dbReference type="Proteomes" id="UP000829398"/>
    </source>
</evidence>